<evidence type="ECO:0000256" key="1">
    <source>
        <dbReference type="ARBA" id="ARBA00005721"/>
    </source>
</evidence>
<protein>
    <submittedName>
        <fullName evidence="2">Asp23/Gls24 family envelope stress response protein</fullName>
    </submittedName>
</protein>
<sequence>MEVAGVARDFNPEHEWDEKNGSIRIANEVVGVIAGLAAMEVKGVYGMSGGMVDGITELLKKKNLSKGVRVEVGEKEAAIDLSIIVEYGTKIPEVAVAVQENVKRAIESMTGLTVVEVNVHIQGVEFRQEEPVPEEKRVK</sequence>
<proteinExistence type="inferred from homology"/>
<dbReference type="AlphaFoldDB" id="A0A8J6LIQ5"/>
<comment type="similarity">
    <text evidence="1">Belongs to the asp23 family.</text>
</comment>
<evidence type="ECO:0000313" key="3">
    <source>
        <dbReference type="Proteomes" id="UP000657177"/>
    </source>
</evidence>
<name>A0A8J6LIQ5_9FIRM</name>
<dbReference type="RefSeq" id="WP_181339385.1">
    <property type="nucleotide sequence ID" value="NZ_JAAKDE010000009.1"/>
</dbReference>
<keyword evidence="3" id="KW-1185">Reference proteome</keyword>
<organism evidence="2 3">
    <name type="scientific">Capillibacterium thermochitinicola</name>
    <dbReference type="NCBI Taxonomy" id="2699427"/>
    <lineage>
        <taxon>Bacteria</taxon>
        <taxon>Bacillati</taxon>
        <taxon>Bacillota</taxon>
        <taxon>Capillibacterium</taxon>
    </lineage>
</organism>
<reference evidence="2" key="1">
    <citation type="submission" date="2020-06" db="EMBL/GenBank/DDBJ databases">
        <title>Novel chitinolytic bacterium.</title>
        <authorList>
            <person name="Ungkulpasvich U."/>
            <person name="Kosugi A."/>
            <person name="Uke A."/>
        </authorList>
    </citation>
    <scope>NUCLEOTIDE SEQUENCE</scope>
    <source>
        <strain evidence="2">UUS1-1</strain>
    </source>
</reference>
<gene>
    <name evidence="2" type="ORF">G5B42_05010</name>
</gene>
<accession>A0A8J6LIQ5</accession>
<dbReference type="PANTHER" id="PTHR34297">
    <property type="entry name" value="HYPOTHETICAL CYTOSOLIC PROTEIN-RELATED"/>
    <property type="match status" value="1"/>
</dbReference>
<comment type="caution">
    <text evidence="2">The sequence shown here is derived from an EMBL/GenBank/DDBJ whole genome shotgun (WGS) entry which is preliminary data.</text>
</comment>
<evidence type="ECO:0000313" key="2">
    <source>
        <dbReference type="EMBL" id="MBA2132901.1"/>
    </source>
</evidence>
<dbReference type="InterPro" id="IPR005531">
    <property type="entry name" value="Asp23"/>
</dbReference>
<dbReference type="Pfam" id="PF03780">
    <property type="entry name" value="Asp23"/>
    <property type="match status" value="1"/>
</dbReference>
<dbReference type="Proteomes" id="UP000657177">
    <property type="component" value="Unassembled WGS sequence"/>
</dbReference>
<dbReference type="PANTHER" id="PTHR34297:SF2">
    <property type="entry name" value="ASP23_GLS24 FAMILY ENVELOPE STRESS RESPONSE PROTEIN"/>
    <property type="match status" value="1"/>
</dbReference>
<dbReference type="EMBL" id="JAAKDE010000009">
    <property type="protein sequence ID" value="MBA2132901.1"/>
    <property type="molecule type" value="Genomic_DNA"/>
</dbReference>